<name>A0A9D7FHX8_9RHOO</name>
<keyword evidence="3 6" id="KW-0812">Transmembrane</keyword>
<dbReference type="InterPro" id="IPR051258">
    <property type="entry name" value="Diverse_Substrate_Transporter"/>
</dbReference>
<proteinExistence type="predicted"/>
<protein>
    <submittedName>
        <fullName evidence="8">DMT family transporter</fullName>
    </submittedName>
</protein>
<feature type="transmembrane region" description="Helical" evidence="6">
    <location>
        <begin position="107"/>
        <end position="125"/>
    </location>
</feature>
<dbReference type="SUPFAM" id="SSF103481">
    <property type="entry name" value="Multidrug resistance efflux transporter EmrE"/>
    <property type="match status" value="2"/>
</dbReference>
<feature type="transmembrane region" description="Helical" evidence="6">
    <location>
        <begin position="45"/>
        <end position="63"/>
    </location>
</feature>
<sequence>MPWKQFSVERLGVALAILAALGFSFKAIFVKLAYAAAPVDAITLLSLRMVFSLPVFLWVGFHSSRSAPPLTRRDWLMITVLGLLGYYGASLLDFIGLRYITAGLERLILFTYPTLTILIGVLFMGQPLERREVGSLVLSYSGIALAFAHDLELSGDSASVMLGAAFVFASSISYASYLAGSAPMIHRLGAARFTALAMLVSTAATQVHFFVVQPLSALSQPFIIYAYGIGMALFSTVLPVFMQSAAIRRIGASKAVLIGTLGPVLTIFFGWWLLGEPLSLSQMAGAALVLTGVWLVSRRPVIVKKDPSPR</sequence>
<keyword evidence="2" id="KW-1003">Cell membrane</keyword>
<organism evidence="8 9">
    <name type="scientific">Candidatus Propionivibrio dominans</name>
    <dbReference type="NCBI Taxonomy" id="2954373"/>
    <lineage>
        <taxon>Bacteria</taxon>
        <taxon>Pseudomonadati</taxon>
        <taxon>Pseudomonadota</taxon>
        <taxon>Betaproteobacteria</taxon>
        <taxon>Rhodocyclales</taxon>
        <taxon>Rhodocyclaceae</taxon>
        <taxon>Propionivibrio</taxon>
    </lineage>
</organism>
<evidence type="ECO:0000256" key="6">
    <source>
        <dbReference type="SAM" id="Phobius"/>
    </source>
</evidence>
<dbReference type="GO" id="GO:0005886">
    <property type="term" value="C:plasma membrane"/>
    <property type="evidence" value="ECO:0007669"/>
    <property type="project" value="UniProtKB-SubCell"/>
</dbReference>
<accession>A0A9D7FHX8</accession>
<evidence type="ECO:0000313" key="8">
    <source>
        <dbReference type="EMBL" id="MBK7425475.1"/>
    </source>
</evidence>
<evidence type="ECO:0000256" key="2">
    <source>
        <dbReference type="ARBA" id="ARBA00022475"/>
    </source>
</evidence>
<feature type="transmembrane region" description="Helical" evidence="6">
    <location>
        <begin position="191"/>
        <end position="210"/>
    </location>
</feature>
<feature type="transmembrane region" description="Helical" evidence="6">
    <location>
        <begin position="160"/>
        <end position="179"/>
    </location>
</feature>
<comment type="caution">
    <text evidence="8">The sequence shown here is derived from an EMBL/GenBank/DDBJ whole genome shotgun (WGS) entry which is preliminary data.</text>
</comment>
<evidence type="ECO:0000256" key="3">
    <source>
        <dbReference type="ARBA" id="ARBA00022692"/>
    </source>
</evidence>
<dbReference type="Gene3D" id="1.10.3730.20">
    <property type="match status" value="1"/>
</dbReference>
<evidence type="ECO:0000256" key="1">
    <source>
        <dbReference type="ARBA" id="ARBA00004651"/>
    </source>
</evidence>
<feature type="transmembrane region" description="Helical" evidence="6">
    <location>
        <begin position="75"/>
        <end position="95"/>
    </location>
</feature>
<feature type="transmembrane region" description="Helical" evidence="6">
    <location>
        <begin position="280"/>
        <end position="297"/>
    </location>
</feature>
<dbReference type="InterPro" id="IPR037185">
    <property type="entry name" value="EmrE-like"/>
</dbReference>
<evidence type="ECO:0000256" key="4">
    <source>
        <dbReference type="ARBA" id="ARBA00022989"/>
    </source>
</evidence>
<dbReference type="Proteomes" id="UP000886602">
    <property type="component" value="Unassembled WGS sequence"/>
</dbReference>
<dbReference type="PANTHER" id="PTHR42920:SF5">
    <property type="entry name" value="EAMA DOMAIN-CONTAINING PROTEIN"/>
    <property type="match status" value="1"/>
</dbReference>
<reference evidence="8" key="1">
    <citation type="submission" date="2020-10" db="EMBL/GenBank/DDBJ databases">
        <title>Connecting structure to function with the recovery of over 1000 high-quality activated sludge metagenome-assembled genomes encoding full-length rRNA genes using long-read sequencing.</title>
        <authorList>
            <person name="Singleton C.M."/>
            <person name="Petriglieri F."/>
            <person name="Kristensen J.M."/>
            <person name="Kirkegaard R.H."/>
            <person name="Michaelsen T.Y."/>
            <person name="Andersen M.H."/>
            <person name="Karst S.M."/>
            <person name="Dueholm M.S."/>
            <person name="Nielsen P.H."/>
            <person name="Albertsen M."/>
        </authorList>
    </citation>
    <scope>NUCLEOTIDE SEQUENCE</scope>
    <source>
        <strain evidence="8">EsbW_18-Q3-R4-48_MAXAC.044</strain>
    </source>
</reference>
<feature type="transmembrane region" description="Helical" evidence="6">
    <location>
        <begin position="222"/>
        <end position="242"/>
    </location>
</feature>
<feature type="domain" description="EamA" evidence="7">
    <location>
        <begin position="162"/>
        <end position="297"/>
    </location>
</feature>
<feature type="transmembrane region" description="Helical" evidence="6">
    <location>
        <begin position="254"/>
        <end position="274"/>
    </location>
</feature>
<dbReference type="PANTHER" id="PTHR42920">
    <property type="entry name" value="OS03G0707200 PROTEIN-RELATED"/>
    <property type="match status" value="1"/>
</dbReference>
<dbReference type="AlphaFoldDB" id="A0A9D7FHX8"/>
<dbReference type="Pfam" id="PF00892">
    <property type="entry name" value="EamA"/>
    <property type="match status" value="2"/>
</dbReference>
<feature type="domain" description="EamA" evidence="7">
    <location>
        <begin position="11"/>
        <end position="147"/>
    </location>
</feature>
<dbReference type="EMBL" id="JADJNC010000067">
    <property type="protein sequence ID" value="MBK7425475.1"/>
    <property type="molecule type" value="Genomic_DNA"/>
</dbReference>
<feature type="transmembrane region" description="Helical" evidence="6">
    <location>
        <begin position="132"/>
        <end position="148"/>
    </location>
</feature>
<comment type="subcellular location">
    <subcellularLocation>
        <location evidence="1">Cell membrane</location>
        <topology evidence="1">Multi-pass membrane protein</topology>
    </subcellularLocation>
</comment>
<keyword evidence="5 6" id="KW-0472">Membrane</keyword>
<evidence type="ECO:0000256" key="5">
    <source>
        <dbReference type="ARBA" id="ARBA00023136"/>
    </source>
</evidence>
<dbReference type="InterPro" id="IPR000620">
    <property type="entry name" value="EamA_dom"/>
</dbReference>
<gene>
    <name evidence="8" type="ORF">IPJ48_21630</name>
</gene>
<evidence type="ECO:0000259" key="7">
    <source>
        <dbReference type="Pfam" id="PF00892"/>
    </source>
</evidence>
<evidence type="ECO:0000313" key="9">
    <source>
        <dbReference type="Proteomes" id="UP000886602"/>
    </source>
</evidence>
<keyword evidence="4 6" id="KW-1133">Transmembrane helix</keyword>